<organism evidence="1 2">
    <name type="scientific">Nonomuraea diastatica</name>
    <dbReference type="NCBI Taxonomy" id="1848329"/>
    <lineage>
        <taxon>Bacteria</taxon>
        <taxon>Bacillati</taxon>
        <taxon>Actinomycetota</taxon>
        <taxon>Actinomycetes</taxon>
        <taxon>Streptosporangiales</taxon>
        <taxon>Streptosporangiaceae</taxon>
        <taxon>Nonomuraea</taxon>
    </lineage>
</organism>
<proteinExistence type="predicted"/>
<protein>
    <submittedName>
        <fullName evidence="1">Uncharacterized protein</fullName>
    </submittedName>
</protein>
<dbReference type="EMBL" id="SMKP01000009">
    <property type="protein sequence ID" value="TDD24754.1"/>
    <property type="molecule type" value="Genomic_DNA"/>
</dbReference>
<accession>A0A4R4X3C6</accession>
<name>A0A4R4X3C6_9ACTN</name>
<comment type="caution">
    <text evidence="1">The sequence shown here is derived from an EMBL/GenBank/DDBJ whole genome shotgun (WGS) entry which is preliminary data.</text>
</comment>
<sequence length="114" mass="12554">MIHVARVGEGLHGAVGTQLTLAVHRVVVGDVRVALGVMQADRNGRLPIAGGVERGQQFFQFAGRRVHPVQELRSEQLLGRRRRRLGDLRGLVVAVEEFLHLPVVRARKASLGVR</sequence>
<evidence type="ECO:0000313" key="1">
    <source>
        <dbReference type="EMBL" id="TDD24754.1"/>
    </source>
</evidence>
<gene>
    <name evidence="1" type="ORF">E1294_04755</name>
</gene>
<evidence type="ECO:0000313" key="2">
    <source>
        <dbReference type="Proteomes" id="UP000294543"/>
    </source>
</evidence>
<dbReference type="Proteomes" id="UP000294543">
    <property type="component" value="Unassembled WGS sequence"/>
</dbReference>
<dbReference type="AlphaFoldDB" id="A0A4R4X3C6"/>
<keyword evidence="2" id="KW-1185">Reference proteome</keyword>
<reference evidence="1 2" key="1">
    <citation type="submission" date="2019-03" db="EMBL/GenBank/DDBJ databases">
        <title>Draft genome sequences of novel Actinobacteria.</title>
        <authorList>
            <person name="Sahin N."/>
            <person name="Ay H."/>
            <person name="Saygin H."/>
        </authorList>
    </citation>
    <scope>NUCLEOTIDE SEQUENCE [LARGE SCALE GENOMIC DNA]</scope>
    <source>
        <strain evidence="1 2">KC712</strain>
    </source>
</reference>